<sequence length="197" mass="20382">MATPLKLSIGVNIDAAGAKSGGASAQAAVAAIGTEAERTATKLQRLINSSVGLHDGAANRNVREWTGALAAEGMALDNLRAKYNPLFGVIRQYKQTVTEIRTAHAQGALSTNEMTAALSRHRQATLASIDAIKGRNRAILEGAANSNAAGAVGPVARGARGFETANIAAQFQDIAVTSANGACSLGRSRYARQTRIQ</sequence>
<comment type="caution">
    <text evidence="1">The sequence shown here is derived from an EMBL/GenBank/DDBJ whole genome shotgun (WGS) entry which is preliminary data.</text>
</comment>
<dbReference type="STRING" id="36856.ATB98_02190"/>
<dbReference type="Proteomes" id="UP000078507">
    <property type="component" value="Unassembled WGS sequence"/>
</dbReference>
<name>A0A178XY93_SINSA</name>
<keyword evidence="2" id="KW-1185">Reference proteome</keyword>
<gene>
    <name evidence="1" type="ORF">ATB98_02190</name>
</gene>
<dbReference type="OrthoDB" id="8421800at2"/>
<reference evidence="1 2" key="1">
    <citation type="submission" date="2015-11" db="EMBL/GenBank/DDBJ databases">
        <title>Ensifer anhuiense sp. nov., an effective nitrogen fixation bacterium with Glycine soja.</title>
        <authorList>
            <person name="Yan H."/>
            <person name="Chen W."/>
        </authorList>
    </citation>
    <scope>NUCLEOTIDE SEQUENCE [LARGE SCALE GENOMIC DNA]</scope>
    <source>
        <strain evidence="1 2">LMG 7837</strain>
    </source>
</reference>
<accession>A0A178XY93</accession>
<evidence type="ECO:0000313" key="1">
    <source>
        <dbReference type="EMBL" id="OAP40270.1"/>
    </source>
</evidence>
<dbReference type="EMBL" id="LNQB01000086">
    <property type="protein sequence ID" value="OAP40270.1"/>
    <property type="molecule type" value="Genomic_DNA"/>
</dbReference>
<organism evidence="1 2">
    <name type="scientific">Sinorhizobium saheli</name>
    <dbReference type="NCBI Taxonomy" id="36856"/>
    <lineage>
        <taxon>Bacteria</taxon>
        <taxon>Pseudomonadati</taxon>
        <taxon>Pseudomonadota</taxon>
        <taxon>Alphaproteobacteria</taxon>
        <taxon>Hyphomicrobiales</taxon>
        <taxon>Rhizobiaceae</taxon>
        <taxon>Sinorhizobium/Ensifer group</taxon>
        <taxon>Sinorhizobium</taxon>
    </lineage>
</organism>
<dbReference type="RefSeq" id="WP_066877529.1">
    <property type="nucleotide sequence ID" value="NZ_LNQB01000086.1"/>
</dbReference>
<proteinExistence type="predicted"/>
<evidence type="ECO:0000313" key="2">
    <source>
        <dbReference type="Proteomes" id="UP000078507"/>
    </source>
</evidence>
<dbReference type="AlphaFoldDB" id="A0A178XY93"/>
<protein>
    <submittedName>
        <fullName evidence="1">Uncharacterized protein</fullName>
    </submittedName>
</protein>